<dbReference type="AlphaFoldDB" id="A0A517LHG6"/>
<dbReference type="InterPro" id="IPR011008">
    <property type="entry name" value="Dimeric_a/b-barrel"/>
</dbReference>
<dbReference type="SUPFAM" id="SSF54909">
    <property type="entry name" value="Dimeric alpha+beta barrel"/>
    <property type="match status" value="1"/>
</dbReference>
<sequence length="229" mass="26115">MSSTPGLLWVCSKPKSAFSEADFNTWYTDHHIQHVVDSGLSDLAVRYKNVNPDAKWPYLAIYRLPDIARLRDEKIVSSIASTHELIPDGAAWSEAIEVDTRHFILVQKFEGQIPKVGPRGKAMRSILVEPSEGGEVEFDEWYRKQHLDMLSMLPGFRRTTRYELAPDSTALDNCRYLACHEFDTKDYPSDVIELILGTEWSKKIMESVKKVVPDVWEEIGCAGNINEKL</sequence>
<gene>
    <name evidence="1" type="ORF">FKW77_006968</name>
</gene>
<dbReference type="OrthoDB" id="2851338at2759"/>
<protein>
    <recommendedName>
        <fullName evidence="3">EthD domain-containing protein</fullName>
    </recommendedName>
</protein>
<organism evidence="1 2">
    <name type="scientific">Venturia effusa</name>
    <dbReference type="NCBI Taxonomy" id="50376"/>
    <lineage>
        <taxon>Eukaryota</taxon>
        <taxon>Fungi</taxon>
        <taxon>Dikarya</taxon>
        <taxon>Ascomycota</taxon>
        <taxon>Pezizomycotina</taxon>
        <taxon>Dothideomycetes</taxon>
        <taxon>Pleosporomycetidae</taxon>
        <taxon>Venturiales</taxon>
        <taxon>Venturiaceae</taxon>
        <taxon>Venturia</taxon>
    </lineage>
</organism>
<name>A0A517LHG6_9PEZI</name>
<evidence type="ECO:0000313" key="2">
    <source>
        <dbReference type="Proteomes" id="UP000316270"/>
    </source>
</evidence>
<proteinExistence type="predicted"/>
<dbReference type="Proteomes" id="UP000316270">
    <property type="component" value="Chromosome 12"/>
</dbReference>
<evidence type="ECO:0000313" key="1">
    <source>
        <dbReference type="EMBL" id="QDS75088.1"/>
    </source>
</evidence>
<keyword evidence="2" id="KW-1185">Reference proteome</keyword>
<dbReference type="EMBL" id="CP042196">
    <property type="protein sequence ID" value="QDS75088.1"/>
    <property type="molecule type" value="Genomic_DNA"/>
</dbReference>
<reference evidence="1 2" key="1">
    <citation type="submission" date="2019-07" db="EMBL/GenBank/DDBJ databases">
        <title>Finished genome of Venturia effusa.</title>
        <authorList>
            <person name="Young C.A."/>
            <person name="Cox M.P."/>
            <person name="Ganley A.R.D."/>
            <person name="David W.J."/>
        </authorList>
    </citation>
    <scope>NUCLEOTIDE SEQUENCE [LARGE SCALE GENOMIC DNA]</scope>
    <source>
        <strain evidence="2">albino</strain>
    </source>
</reference>
<evidence type="ECO:0008006" key="3">
    <source>
        <dbReference type="Google" id="ProtNLM"/>
    </source>
</evidence>
<accession>A0A517LHG6</accession>